<evidence type="ECO:0000313" key="2">
    <source>
        <dbReference type="Proteomes" id="UP000067444"/>
    </source>
</evidence>
<dbReference type="AlphaFoldDB" id="A0A0K0Y7G4"/>
<accession>A0A0K0Y7G4</accession>
<protein>
    <submittedName>
        <fullName evidence="1">Uncharacterized protein</fullName>
    </submittedName>
</protein>
<keyword evidence="2" id="KW-1185">Reference proteome</keyword>
<gene>
    <name evidence="1" type="ORF">OSB_23780</name>
</gene>
<evidence type="ECO:0000313" key="1">
    <source>
        <dbReference type="EMBL" id="AKS46914.1"/>
    </source>
</evidence>
<dbReference type="STRING" id="1458307.OSB_23780"/>
<sequence>MPQCFSHKPPYPSLTDIAVGFVWEDQNTTEIGVPNVEGPRPGPHPTDRWLAICIPVPLAHCFEGLFVARHSRAKHTN</sequence>
<organism evidence="1 2">
    <name type="scientific">Octadecabacter temperatus</name>
    <dbReference type="NCBI Taxonomy" id="1458307"/>
    <lineage>
        <taxon>Bacteria</taxon>
        <taxon>Pseudomonadati</taxon>
        <taxon>Pseudomonadota</taxon>
        <taxon>Alphaproteobacteria</taxon>
        <taxon>Rhodobacterales</taxon>
        <taxon>Roseobacteraceae</taxon>
        <taxon>Octadecabacter</taxon>
    </lineage>
</organism>
<reference evidence="1 2" key="1">
    <citation type="journal article" date="2015" name="Genome Announc.">
        <title>Closed Genome Sequence of Octadecabacter temperatus SB1, the First Mesophilic Species of the Genus Octadecabacter.</title>
        <authorList>
            <person name="Voget S."/>
            <person name="Billerbeck S."/>
            <person name="Simon M."/>
            <person name="Daniel R."/>
        </authorList>
    </citation>
    <scope>NUCLEOTIDE SEQUENCE [LARGE SCALE GENOMIC DNA]</scope>
    <source>
        <strain evidence="1 2">SB1</strain>
    </source>
</reference>
<dbReference type="EMBL" id="CP012160">
    <property type="protein sequence ID" value="AKS46914.1"/>
    <property type="molecule type" value="Genomic_DNA"/>
</dbReference>
<name>A0A0K0Y7G4_9RHOB</name>
<dbReference type="KEGG" id="otm:OSB_23780"/>
<dbReference type="Proteomes" id="UP000067444">
    <property type="component" value="Chromosome"/>
</dbReference>
<proteinExistence type="predicted"/>